<evidence type="ECO:0000313" key="2">
    <source>
        <dbReference type="EMBL" id="GBP90676.1"/>
    </source>
</evidence>
<keyword evidence="3" id="KW-1185">Reference proteome</keyword>
<reference evidence="2 3" key="1">
    <citation type="journal article" date="2019" name="Commun. Biol.">
        <title>The bagworm genome reveals a unique fibroin gene that provides high tensile strength.</title>
        <authorList>
            <person name="Kono N."/>
            <person name="Nakamura H."/>
            <person name="Ohtoshi R."/>
            <person name="Tomita M."/>
            <person name="Numata K."/>
            <person name="Arakawa K."/>
        </authorList>
    </citation>
    <scope>NUCLEOTIDE SEQUENCE [LARGE SCALE GENOMIC DNA]</scope>
</reference>
<proteinExistence type="predicted"/>
<name>A0A4C1ZQD9_EUMVA</name>
<dbReference type="Proteomes" id="UP000299102">
    <property type="component" value="Unassembled WGS sequence"/>
</dbReference>
<accession>A0A4C1ZQD9</accession>
<dbReference type="EMBL" id="BGZK01002102">
    <property type="protein sequence ID" value="GBP90676.1"/>
    <property type="molecule type" value="Genomic_DNA"/>
</dbReference>
<organism evidence="2 3">
    <name type="scientific">Eumeta variegata</name>
    <name type="common">Bagworm moth</name>
    <name type="synonym">Eumeta japonica</name>
    <dbReference type="NCBI Taxonomy" id="151549"/>
    <lineage>
        <taxon>Eukaryota</taxon>
        <taxon>Metazoa</taxon>
        <taxon>Ecdysozoa</taxon>
        <taxon>Arthropoda</taxon>
        <taxon>Hexapoda</taxon>
        <taxon>Insecta</taxon>
        <taxon>Pterygota</taxon>
        <taxon>Neoptera</taxon>
        <taxon>Endopterygota</taxon>
        <taxon>Lepidoptera</taxon>
        <taxon>Glossata</taxon>
        <taxon>Ditrysia</taxon>
        <taxon>Tineoidea</taxon>
        <taxon>Psychidae</taxon>
        <taxon>Oiketicinae</taxon>
        <taxon>Eumeta</taxon>
    </lineage>
</organism>
<comment type="caution">
    <text evidence="2">The sequence shown here is derived from an EMBL/GenBank/DDBJ whole genome shotgun (WGS) entry which is preliminary data.</text>
</comment>
<dbReference type="AlphaFoldDB" id="A0A4C1ZQD9"/>
<feature type="region of interest" description="Disordered" evidence="1">
    <location>
        <begin position="19"/>
        <end position="57"/>
    </location>
</feature>
<evidence type="ECO:0000256" key="1">
    <source>
        <dbReference type="SAM" id="MobiDB-lite"/>
    </source>
</evidence>
<evidence type="ECO:0000313" key="3">
    <source>
        <dbReference type="Proteomes" id="UP000299102"/>
    </source>
</evidence>
<sequence>MATPIEVLVLALETSYQELKPGPSGADVGEGIQDHGVPRPAPTQAPPREALHPASAAVASDCSGETRAAEVLAPSVTMYILAACRSAITTKCADENNTLKLQMQKKQRQRTLEASAADKDLQEGAAAEVTSE</sequence>
<gene>
    <name evidence="2" type="ORF">EVAR_51399_1</name>
</gene>
<protein>
    <submittedName>
        <fullName evidence="2">Uncharacterized protein</fullName>
    </submittedName>
</protein>
<feature type="region of interest" description="Disordered" evidence="1">
    <location>
        <begin position="109"/>
        <end position="132"/>
    </location>
</feature>